<reference evidence="2 3" key="1">
    <citation type="submission" date="2016-08" db="EMBL/GenBank/DDBJ databases">
        <authorList>
            <consortium name="Lentinula edodes genome sequencing consortium"/>
            <person name="Sakamoto Y."/>
            <person name="Nakade K."/>
            <person name="Sato S."/>
            <person name="Yoshida Y."/>
            <person name="Miyazaki K."/>
            <person name="Natsume S."/>
            <person name="Konno N."/>
        </authorList>
    </citation>
    <scope>NUCLEOTIDE SEQUENCE [LARGE SCALE GENOMIC DNA]</scope>
    <source>
        <strain evidence="2 3">NBRC 111202</strain>
    </source>
</reference>
<dbReference type="AlphaFoldDB" id="A0A1Q3EQY2"/>
<organism evidence="2 3">
    <name type="scientific">Lentinula edodes</name>
    <name type="common">Shiitake mushroom</name>
    <name type="synonym">Lentinus edodes</name>
    <dbReference type="NCBI Taxonomy" id="5353"/>
    <lineage>
        <taxon>Eukaryota</taxon>
        <taxon>Fungi</taxon>
        <taxon>Dikarya</taxon>
        <taxon>Basidiomycota</taxon>
        <taxon>Agaricomycotina</taxon>
        <taxon>Agaricomycetes</taxon>
        <taxon>Agaricomycetidae</taxon>
        <taxon>Agaricales</taxon>
        <taxon>Marasmiineae</taxon>
        <taxon>Omphalotaceae</taxon>
        <taxon>Lentinula</taxon>
    </lineage>
</organism>
<name>A0A1Q3EQY2_LENED</name>
<evidence type="ECO:0000313" key="3">
    <source>
        <dbReference type="Proteomes" id="UP000188533"/>
    </source>
</evidence>
<reference evidence="2 3" key="2">
    <citation type="submission" date="2017-02" db="EMBL/GenBank/DDBJ databases">
        <title>A genome survey and senescence transcriptome analysis in Lentinula edodes.</title>
        <authorList>
            <person name="Sakamoto Y."/>
            <person name="Nakade K."/>
            <person name="Sato S."/>
            <person name="Yoshida Y."/>
            <person name="Miyazaki K."/>
            <person name="Natsume S."/>
            <person name="Konno N."/>
        </authorList>
    </citation>
    <scope>NUCLEOTIDE SEQUENCE [LARGE SCALE GENOMIC DNA]</scope>
    <source>
        <strain evidence="2 3">NBRC 111202</strain>
    </source>
</reference>
<sequence>MPATESIDTSVPADTEAIPVCIVEEDTVPSGLGSDIIPEAFDVDGPSGIYTRNEGGKGAFRHARVEEVLRQVKIGNQLTTEQKLRATALIREYADCFALSVGEVCEIPGATHKLNIPKNATFRKKVHQKPLTPPQKEYMHGKIDEDNGNSVVNDITRDRSMEERADALRSSNALTFAPAKTPSSMKKADFAADKESFFSRTRCRMRWILENMVSKSSAAAAPSSTKSSIVPSLVKSPSLVAVICANVEGAPVRPKGIRLYQK</sequence>
<accession>A0A1Q3EQY2</accession>
<comment type="caution">
    <text evidence="2">The sequence shown here is derived from an EMBL/GenBank/DDBJ whole genome shotgun (WGS) entry which is preliminary data.</text>
</comment>
<gene>
    <name evidence="2" type="ORF">LENED_011777</name>
</gene>
<keyword evidence="3" id="KW-1185">Reference proteome</keyword>
<evidence type="ECO:0000256" key="1">
    <source>
        <dbReference type="SAM" id="MobiDB-lite"/>
    </source>
</evidence>
<dbReference type="EMBL" id="BDGU01001158">
    <property type="protein sequence ID" value="GAW09611.1"/>
    <property type="molecule type" value="Genomic_DNA"/>
</dbReference>
<dbReference type="Proteomes" id="UP000188533">
    <property type="component" value="Unassembled WGS sequence"/>
</dbReference>
<protein>
    <submittedName>
        <fullName evidence="2">Retrotransposon-like family member (Retr-1) partial</fullName>
    </submittedName>
</protein>
<feature type="region of interest" description="Disordered" evidence="1">
    <location>
        <begin position="125"/>
        <end position="151"/>
    </location>
</feature>
<evidence type="ECO:0000313" key="2">
    <source>
        <dbReference type="EMBL" id="GAW09611.1"/>
    </source>
</evidence>
<proteinExistence type="predicted"/>